<organism evidence="1 2">
    <name type="scientific">Ramlibacter agri</name>
    <dbReference type="NCBI Taxonomy" id="2728837"/>
    <lineage>
        <taxon>Bacteria</taxon>
        <taxon>Pseudomonadati</taxon>
        <taxon>Pseudomonadota</taxon>
        <taxon>Betaproteobacteria</taxon>
        <taxon>Burkholderiales</taxon>
        <taxon>Comamonadaceae</taxon>
        <taxon>Ramlibacter</taxon>
    </lineage>
</organism>
<comment type="caution">
    <text evidence="1">The sequence shown here is derived from an EMBL/GenBank/DDBJ whole genome shotgun (WGS) entry which is preliminary data.</text>
</comment>
<sequence>MLRLALLLVVIVPALAWAVVKPVRVIVPEWTGVSCVSPTLCLDDVARRAEAEALYAGAIAFEGYRSAFSDWYRAVGREKLWAEGGRL</sequence>
<dbReference type="Proteomes" id="UP000541185">
    <property type="component" value="Unassembled WGS sequence"/>
</dbReference>
<keyword evidence="2" id="KW-1185">Reference proteome</keyword>
<protein>
    <submittedName>
        <fullName evidence="1">Uncharacterized protein</fullName>
    </submittedName>
</protein>
<evidence type="ECO:0000313" key="2">
    <source>
        <dbReference type="Proteomes" id="UP000541185"/>
    </source>
</evidence>
<proteinExistence type="predicted"/>
<evidence type="ECO:0000313" key="1">
    <source>
        <dbReference type="EMBL" id="NML44179.1"/>
    </source>
</evidence>
<name>A0A848H3T8_9BURK</name>
<accession>A0A848H3T8</accession>
<dbReference type="EMBL" id="JABBFX010000001">
    <property type="protein sequence ID" value="NML44179.1"/>
    <property type="molecule type" value="Genomic_DNA"/>
</dbReference>
<dbReference type="AlphaFoldDB" id="A0A848H3T8"/>
<gene>
    <name evidence="1" type="ORF">HHL11_10490</name>
</gene>
<reference evidence="1 2" key="1">
    <citation type="submission" date="2020-04" db="EMBL/GenBank/DDBJ databases">
        <title>Ramlibacter sp. G-1-2-2 isolated from soil.</title>
        <authorList>
            <person name="Dahal R.H."/>
        </authorList>
    </citation>
    <scope>NUCLEOTIDE SEQUENCE [LARGE SCALE GENOMIC DNA]</scope>
    <source>
        <strain evidence="1 2">G-1-2-2</strain>
    </source>
</reference>